<accession>A0A2T2XIV7</accession>
<dbReference type="SUPFAM" id="SSF53756">
    <property type="entry name" value="UDP-Glycosyltransferase/glycogen phosphorylase"/>
    <property type="match status" value="1"/>
</dbReference>
<comment type="caution">
    <text evidence="2">The sequence shown here is derived from an EMBL/GenBank/DDBJ whole genome shotgun (WGS) entry which is preliminary data.</text>
</comment>
<gene>
    <name evidence="2" type="ORF">C7B46_05705</name>
</gene>
<keyword evidence="2" id="KW-0808">Transferase</keyword>
<reference evidence="2 3" key="1">
    <citation type="journal article" date="2014" name="BMC Genomics">
        <title>Comparison of environmental and isolate Sulfobacillus genomes reveals diverse carbon, sulfur, nitrogen, and hydrogen metabolisms.</title>
        <authorList>
            <person name="Justice N.B."/>
            <person name="Norman A."/>
            <person name="Brown C.T."/>
            <person name="Singh A."/>
            <person name="Thomas B.C."/>
            <person name="Banfield J.F."/>
        </authorList>
    </citation>
    <scope>NUCLEOTIDE SEQUENCE [LARGE SCALE GENOMIC DNA]</scope>
    <source>
        <strain evidence="2">AMDSBA4</strain>
    </source>
</reference>
<sequence length="407" mass="46112">MRFLFLTQYYPPEPGAASLRLQAMAHQLMRHGHQVEVVTAFPHHLGAARTRRHDGRLLFTEVVEGVPVIRTWIWIVPSGRVWRRLLNYFSFVVTSFWGLWHARRPDYVIVESPPLFLGITAYIYGKIRRVPYILSVSDLWPESAVALGLVKNRHIIQWSQKLEFFLYRHARYVSGVTEGICRSVEATKMVDPDHVLFFPNGVDIEVFRPLEPSPELAKHLGVQGKHVFMYPGTMGYAQGLEVILDAAEMLLDRPEIVFVLVGEGPVKRPLMALAEGRGLSNVLFEELQPVDRMSLYFSLARGVVVPLRRHKLFTGARPSKVFPAWAAKVPIIFVGEGEMARLVEDAGGGLVVPPEDAAGLAMAVDFLSRISDYEWNEMAQSGRNYVLQHYTWDIIADRWLKGIESGV</sequence>
<evidence type="ECO:0000259" key="1">
    <source>
        <dbReference type="Pfam" id="PF13579"/>
    </source>
</evidence>
<dbReference type="InterPro" id="IPR050194">
    <property type="entry name" value="Glycosyltransferase_grp1"/>
</dbReference>
<dbReference type="CDD" id="cd03794">
    <property type="entry name" value="GT4_WbuB-like"/>
    <property type="match status" value="1"/>
</dbReference>
<organism evidence="2 3">
    <name type="scientific">Sulfobacillus benefaciens</name>
    <dbReference type="NCBI Taxonomy" id="453960"/>
    <lineage>
        <taxon>Bacteria</taxon>
        <taxon>Bacillati</taxon>
        <taxon>Bacillota</taxon>
        <taxon>Clostridia</taxon>
        <taxon>Eubacteriales</taxon>
        <taxon>Clostridiales Family XVII. Incertae Sedis</taxon>
        <taxon>Sulfobacillus</taxon>
    </lineage>
</organism>
<evidence type="ECO:0000313" key="3">
    <source>
        <dbReference type="Proteomes" id="UP000242972"/>
    </source>
</evidence>
<dbReference type="Proteomes" id="UP000242972">
    <property type="component" value="Unassembled WGS sequence"/>
</dbReference>
<dbReference type="PANTHER" id="PTHR45947:SF3">
    <property type="entry name" value="SULFOQUINOVOSYL TRANSFERASE SQD2"/>
    <property type="match status" value="1"/>
</dbReference>
<evidence type="ECO:0000313" key="2">
    <source>
        <dbReference type="EMBL" id="PSR34442.1"/>
    </source>
</evidence>
<dbReference type="GO" id="GO:0016758">
    <property type="term" value="F:hexosyltransferase activity"/>
    <property type="evidence" value="ECO:0007669"/>
    <property type="project" value="TreeGrafter"/>
</dbReference>
<name>A0A2T2XIV7_9FIRM</name>
<dbReference type="Gene3D" id="3.40.50.2000">
    <property type="entry name" value="Glycogen Phosphorylase B"/>
    <property type="match status" value="2"/>
</dbReference>
<dbReference type="Pfam" id="PF13579">
    <property type="entry name" value="Glyco_trans_4_4"/>
    <property type="match status" value="1"/>
</dbReference>
<protein>
    <submittedName>
        <fullName evidence="2">Glycosyltransferase WbuB</fullName>
    </submittedName>
</protein>
<feature type="domain" description="Glycosyltransferase subfamily 4-like N-terminal" evidence="1">
    <location>
        <begin position="17"/>
        <end position="201"/>
    </location>
</feature>
<dbReference type="EMBL" id="PXYW01000009">
    <property type="protein sequence ID" value="PSR34442.1"/>
    <property type="molecule type" value="Genomic_DNA"/>
</dbReference>
<dbReference type="InterPro" id="IPR028098">
    <property type="entry name" value="Glyco_trans_4-like_N"/>
</dbReference>
<dbReference type="AlphaFoldDB" id="A0A2T2XIV7"/>
<proteinExistence type="predicted"/>
<dbReference type="PANTHER" id="PTHR45947">
    <property type="entry name" value="SULFOQUINOVOSYL TRANSFERASE SQD2"/>
    <property type="match status" value="1"/>
</dbReference>
<dbReference type="Pfam" id="PF13692">
    <property type="entry name" value="Glyco_trans_1_4"/>
    <property type="match status" value="1"/>
</dbReference>